<evidence type="ECO:0000259" key="8">
    <source>
        <dbReference type="Pfam" id="PF10411"/>
    </source>
</evidence>
<name>A0ABT0E9S6_9GAMM</name>
<keyword evidence="11" id="KW-1185">Reference proteome</keyword>
<evidence type="ECO:0000256" key="4">
    <source>
        <dbReference type="ARBA" id="ARBA00022764"/>
    </source>
</evidence>
<feature type="domain" description="Disulphide bond isomerase DsbC/G N-terminal" evidence="8">
    <location>
        <begin position="21"/>
        <end position="89"/>
    </location>
</feature>
<comment type="subcellular location">
    <subcellularLocation>
        <location evidence="1 7">Periplasm</location>
    </subcellularLocation>
</comment>
<evidence type="ECO:0000256" key="5">
    <source>
        <dbReference type="ARBA" id="ARBA00023157"/>
    </source>
</evidence>
<dbReference type="Gene3D" id="3.40.30.10">
    <property type="entry name" value="Glutaredoxin"/>
    <property type="match status" value="1"/>
</dbReference>
<evidence type="ECO:0000259" key="9">
    <source>
        <dbReference type="Pfam" id="PF13098"/>
    </source>
</evidence>
<dbReference type="InterPro" id="IPR018950">
    <property type="entry name" value="DiS-bond_isomerase_DsbC/G_N"/>
</dbReference>
<dbReference type="SUPFAM" id="SSF52833">
    <property type="entry name" value="Thioredoxin-like"/>
    <property type="match status" value="1"/>
</dbReference>
<evidence type="ECO:0000256" key="2">
    <source>
        <dbReference type="ARBA" id="ARBA00009813"/>
    </source>
</evidence>
<dbReference type="InterPro" id="IPR009094">
    <property type="entry name" value="DiS-bond_isomerase_DsbC/G_N_sf"/>
</dbReference>
<evidence type="ECO:0000256" key="7">
    <source>
        <dbReference type="RuleBase" id="RU364038"/>
    </source>
</evidence>
<feature type="chain" id="PRO_5044958599" description="Thiol:disulfide interchange protein" evidence="7">
    <location>
        <begin position="21"/>
        <end position="241"/>
    </location>
</feature>
<keyword evidence="3 7" id="KW-0732">Signal</keyword>
<keyword evidence="5" id="KW-1015">Disulfide bond</keyword>
<sequence length="241" mass="26598">MKLVTLFLFSILFASSASWADPLADKLSAAFQSTQPDLTVEHIADSPAQGIREVKLSNGEYLYATAEGRYLFAGKLIELSGTEFNDLTEERQRQDRADILANLDLDKSITYKAKDAEQHEVFVFTDVSCGYCKNFHNHIDEIVQRGITVHYLAFPRAGVASPVGELMGRAWCAEDQQSALTEIKVSNRLSQTPVPCRAPISEHHALAQKLGVRGTPAIFDQHGNSLGGYLDTEQLVSALNR</sequence>
<dbReference type="InterPro" id="IPR036249">
    <property type="entry name" value="Thioredoxin-like_sf"/>
</dbReference>
<feature type="signal peptide" evidence="7">
    <location>
        <begin position="1"/>
        <end position="20"/>
    </location>
</feature>
<protein>
    <recommendedName>
        <fullName evidence="7">Thiol:disulfide interchange protein</fullName>
    </recommendedName>
</protein>
<organism evidence="10 11">
    <name type="scientific">Alcanivorax quisquiliarum</name>
    <dbReference type="NCBI Taxonomy" id="2933565"/>
    <lineage>
        <taxon>Bacteria</taxon>
        <taxon>Pseudomonadati</taxon>
        <taxon>Pseudomonadota</taxon>
        <taxon>Gammaproteobacteria</taxon>
        <taxon>Oceanospirillales</taxon>
        <taxon>Alcanivoracaceae</taxon>
        <taxon>Alcanivorax</taxon>
    </lineage>
</organism>
<comment type="function">
    <text evidence="7">Required for disulfide bond formation in some periplasmic proteins. Acts by transferring its disulfide bond to other proteins and is reduced in the process.</text>
</comment>
<gene>
    <name evidence="10" type="ORF">MU846_12785</name>
</gene>
<reference evidence="10" key="1">
    <citation type="submission" date="2022-04" db="EMBL/GenBank/DDBJ databases">
        <title>Alcanivorax sp. CY1518 draft genome sequence.</title>
        <authorList>
            <person name="Zhao G."/>
            <person name="An M."/>
        </authorList>
    </citation>
    <scope>NUCLEOTIDE SEQUENCE</scope>
    <source>
        <strain evidence="10">CY1518</strain>
    </source>
</reference>
<dbReference type="CDD" id="cd03020">
    <property type="entry name" value="DsbA_DsbC_DsbG"/>
    <property type="match status" value="1"/>
</dbReference>
<proteinExistence type="inferred from homology"/>
<dbReference type="InterPro" id="IPR012336">
    <property type="entry name" value="Thioredoxin-like_fold"/>
</dbReference>
<dbReference type="PANTHER" id="PTHR35272">
    <property type="entry name" value="THIOL:DISULFIDE INTERCHANGE PROTEIN DSBC-RELATED"/>
    <property type="match status" value="1"/>
</dbReference>
<evidence type="ECO:0000313" key="11">
    <source>
        <dbReference type="Proteomes" id="UP001165524"/>
    </source>
</evidence>
<keyword evidence="4 7" id="KW-0574">Periplasm</keyword>
<dbReference type="InterPro" id="IPR033954">
    <property type="entry name" value="DiS-bond_Isoase_DsbC/G"/>
</dbReference>
<accession>A0ABT0E9S6</accession>
<comment type="caution">
    <text evidence="10">The sequence shown here is derived from an EMBL/GenBank/DDBJ whole genome shotgun (WGS) entry which is preliminary data.</text>
</comment>
<dbReference type="Gene3D" id="3.10.450.70">
    <property type="entry name" value="Disulphide bond isomerase, DsbC/G, N-terminal"/>
    <property type="match status" value="1"/>
</dbReference>
<dbReference type="Proteomes" id="UP001165524">
    <property type="component" value="Unassembled WGS sequence"/>
</dbReference>
<dbReference type="InterPro" id="IPR051470">
    <property type="entry name" value="Thiol:disulfide_interchange"/>
</dbReference>
<evidence type="ECO:0000256" key="3">
    <source>
        <dbReference type="ARBA" id="ARBA00022729"/>
    </source>
</evidence>
<dbReference type="SUPFAM" id="SSF54423">
    <property type="entry name" value="DsbC/DsbG N-terminal domain-like"/>
    <property type="match status" value="1"/>
</dbReference>
<dbReference type="Pfam" id="PF10411">
    <property type="entry name" value="DsbC_N"/>
    <property type="match status" value="1"/>
</dbReference>
<keyword evidence="6 7" id="KW-0676">Redox-active center</keyword>
<evidence type="ECO:0000256" key="1">
    <source>
        <dbReference type="ARBA" id="ARBA00004418"/>
    </source>
</evidence>
<comment type="similarity">
    <text evidence="2 7">Belongs to the thioredoxin family. DsbC subfamily.</text>
</comment>
<dbReference type="EMBL" id="JALKII010000010">
    <property type="protein sequence ID" value="MCK0538583.1"/>
    <property type="molecule type" value="Genomic_DNA"/>
</dbReference>
<dbReference type="PANTHER" id="PTHR35272:SF3">
    <property type="entry name" value="THIOL:DISULFIDE INTERCHANGE PROTEIN DSBC"/>
    <property type="match status" value="1"/>
</dbReference>
<feature type="domain" description="Thioredoxin-like fold" evidence="9">
    <location>
        <begin position="114"/>
        <end position="238"/>
    </location>
</feature>
<evidence type="ECO:0000256" key="6">
    <source>
        <dbReference type="ARBA" id="ARBA00023284"/>
    </source>
</evidence>
<evidence type="ECO:0000313" key="10">
    <source>
        <dbReference type="EMBL" id="MCK0538583.1"/>
    </source>
</evidence>
<dbReference type="RefSeq" id="WP_246953357.1">
    <property type="nucleotide sequence ID" value="NZ_JALKII010000010.1"/>
</dbReference>
<dbReference type="Pfam" id="PF13098">
    <property type="entry name" value="Thioredoxin_2"/>
    <property type="match status" value="1"/>
</dbReference>